<dbReference type="Proteomes" id="UP000655751">
    <property type="component" value="Unassembled WGS sequence"/>
</dbReference>
<organism evidence="1 2">
    <name type="scientific">Nocardia bovistercoris</name>
    <dbReference type="NCBI Taxonomy" id="2785916"/>
    <lineage>
        <taxon>Bacteria</taxon>
        <taxon>Bacillati</taxon>
        <taxon>Actinomycetota</taxon>
        <taxon>Actinomycetes</taxon>
        <taxon>Mycobacteriales</taxon>
        <taxon>Nocardiaceae</taxon>
        <taxon>Nocardia</taxon>
    </lineage>
</organism>
<accession>A0A931I6R3</accession>
<dbReference type="Pfam" id="PF13589">
    <property type="entry name" value="HATPase_c_3"/>
    <property type="match status" value="1"/>
</dbReference>
<comment type="caution">
    <text evidence="1">The sequence shown here is derived from an EMBL/GenBank/DDBJ whole genome shotgun (WGS) entry which is preliminary data.</text>
</comment>
<evidence type="ECO:0000313" key="1">
    <source>
        <dbReference type="EMBL" id="MBH0775947.1"/>
    </source>
</evidence>
<evidence type="ECO:0000313" key="2">
    <source>
        <dbReference type="Proteomes" id="UP000655751"/>
    </source>
</evidence>
<reference evidence="1" key="1">
    <citation type="submission" date="2020-11" db="EMBL/GenBank/DDBJ databases">
        <title>Nocardia NEAU-351.nov., a novel actinomycete isolated from the cow dung.</title>
        <authorList>
            <person name="Zhang X."/>
        </authorList>
    </citation>
    <scope>NUCLEOTIDE SEQUENCE</scope>
    <source>
        <strain evidence="1">NEAU-351</strain>
    </source>
</reference>
<dbReference type="AlphaFoldDB" id="A0A931I6R3"/>
<protein>
    <submittedName>
        <fullName evidence="1">ATP-binding protein</fullName>
    </submittedName>
</protein>
<proteinExistence type="predicted"/>
<gene>
    <name evidence="1" type="ORF">IT779_06565</name>
</gene>
<keyword evidence="2" id="KW-1185">Reference proteome</keyword>
<dbReference type="GO" id="GO:0005524">
    <property type="term" value="F:ATP binding"/>
    <property type="evidence" value="ECO:0007669"/>
    <property type="project" value="UniProtKB-KW"/>
</dbReference>
<dbReference type="InterPro" id="IPR036890">
    <property type="entry name" value="HATPase_C_sf"/>
</dbReference>
<sequence length="501" mass="56364">MVEWTQEVPTERSVMLPPDPRVLDSIGRNHSLETALADLVDNAVDAQANRVVIRFIRTQRGLVALYVLDNGCGMAEETIDTAMTIGGRREYGGSDLGHFGLGLKAASFSQARSLIVMSRLAGQQPVGRRWRPGVVSRSDFRCDVVTSSFVAAEFDRNWPFDSASSGTLIRWDDVSAFPATTDTMQIEAYLDHTITLTCQHLGLTFHRFLADGRLRIDIEVLDVENALPGAKVPVDALDPFGYPQSGLDDYPKTLIAEMDGHRVEFRCHLWPKPSNLPQFRLLDRSGDHQGLYFYRRDRLLQSGGWYGVHAADRRLKLARVEVDIDGDMGGLFQMNPEKSRVQTGHEFARLAATARAHDGTKLSGYFEVAERLFRRSQARVSRRTAMIHPGQGLPPRVRATIQNEIPAVRSVDPIAIRWDNFIDDAFFRIDRDAQTLWLNKRYRKMLLGGKHGGLNDVPLVKSLLYLLVANVFEGEYLGKKDKDNIEMWQSILTTAAQAERQ</sequence>
<dbReference type="SUPFAM" id="SSF55874">
    <property type="entry name" value="ATPase domain of HSP90 chaperone/DNA topoisomerase II/histidine kinase"/>
    <property type="match status" value="1"/>
</dbReference>
<keyword evidence="1" id="KW-0067">ATP-binding</keyword>
<dbReference type="Gene3D" id="3.30.565.10">
    <property type="entry name" value="Histidine kinase-like ATPase, C-terminal domain"/>
    <property type="match status" value="1"/>
</dbReference>
<dbReference type="EMBL" id="JADMLG010000002">
    <property type="protein sequence ID" value="MBH0775947.1"/>
    <property type="molecule type" value="Genomic_DNA"/>
</dbReference>
<keyword evidence="1" id="KW-0547">Nucleotide-binding</keyword>
<name>A0A931I6R3_9NOCA</name>
<dbReference type="RefSeq" id="WP_196148249.1">
    <property type="nucleotide sequence ID" value="NZ_JADMLG010000002.1"/>
</dbReference>